<comment type="subcellular location">
    <subcellularLocation>
        <location evidence="1">Cell inner membrane</location>
        <topology evidence="1">Single-pass membrane protein</topology>
        <orientation evidence="1">Periplasmic side</orientation>
    </subcellularLocation>
</comment>
<keyword evidence="11" id="KW-0732">Signal</keyword>
<keyword evidence="7" id="KW-0653">Protein transport</keyword>
<dbReference type="GO" id="GO:0098797">
    <property type="term" value="C:plasma membrane protein complex"/>
    <property type="evidence" value="ECO:0007669"/>
    <property type="project" value="TreeGrafter"/>
</dbReference>
<keyword evidence="13" id="KW-0261">Viral envelope protein</keyword>
<name>A0A511QF54_9VIBR</name>
<dbReference type="PROSITE" id="PS52015">
    <property type="entry name" value="TONB_CTD"/>
    <property type="match status" value="1"/>
</dbReference>
<keyword evidence="6" id="KW-0812">Transmembrane</keyword>
<evidence type="ECO:0000256" key="7">
    <source>
        <dbReference type="ARBA" id="ARBA00022927"/>
    </source>
</evidence>
<evidence type="ECO:0000256" key="11">
    <source>
        <dbReference type="SAM" id="SignalP"/>
    </source>
</evidence>
<dbReference type="InterPro" id="IPR051045">
    <property type="entry name" value="TonB-dependent_transducer"/>
</dbReference>
<keyword evidence="8" id="KW-1133">Transmembrane helix</keyword>
<accession>A0A511QF54</accession>
<evidence type="ECO:0000256" key="1">
    <source>
        <dbReference type="ARBA" id="ARBA00004383"/>
    </source>
</evidence>
<keyword evidence="14" id="KW-1185">Reference proteome</keyword>
<feature type="region of interest" description="Disordered" evidence="10">
    <location>
        <begin position="61"/>
        <end position="178"/>
    </location>
</feature>
<evidence type="ECO:0000259" key="12">
    <source>
        <dbReference type="PROSITE" id="PS52015"/>
    </source>
</evidence>
<feature type="chain" id="PRO_5021902367" evidence="11">
    <location>
        <begin position="24"/>
        <end position="269"/>
    </location>
</feature>
<protein>
    <submittedName>
        <fullName evidence="13">Cell envelope protein TonB</fullName>
    </submittedName>
</protein>
<keyword evidence="4" id="KW-1003">Cell membrane</keyword>
<feature type="compositionally biased region" description="Low complexity" evidence="10">
    <location>
        <begin position="87"/>
        <end position="96"/>
    </location>
</feature>
<feature type="compositionally biased region" description="Polar residues" evidence="10">
    <location>
        <begin position="149"/>
        <end position="172"/>
    </location>
</feature>
<evidence type="ECO:0000256" key="4">
    <source>
        <dbReference type="ARBA" id="ARBA00022475"/>
    </source>
</evidence>
<keyword evidence="3" id="KW-0813">Transport</keyword>
<proteinExistence type="inferred from homology"/>
<dbReference type="Pfam" id="PF03544">
    <property type="entry name" value="TonB_C"/>
    <property type="match status" value="1"/>
</dbReference>
<dbReference type="GO" id="GO:0015031">
    <property type="term" value="P:protein transport"/>
    <property type="evidence" value="ECO:0007669"/>
    <property type="project" value="UniProtKB-KW"/>
</dbReference>
<feature type="compositionally biased region" description="Basic and acidic residues" evidence="10">
    <location>
        <begin position="104"/>
        <end position="118"/>
    </location>
</feature>
<dbReference type="SUPFAM" id="SSF74653">
    <property type="entry name" value="TolA/TonB C-terminal domain"/>
    <property type="match status" value="1"/>
</dbReference>
<evidence type="ECO:0000256" key="6">
    <source>
        <dbReference type="ARBA" id="ARBA00022692"/>
    </source>
</evidence>
<dbReference type="PANTHER" id="PTHR33446">
    <property type="entry name" value="PROTEIN TONB-RELATED"/>
    <property type="match status" value="1"/>
</dbReference>
<keyword evidence="5" id="KW-0997">Cell inner membrane</keyword>
<dbReference type="PANTHER" id="PTHR33446:SF2">
    <property type="entry name" value="PROTEIN TONB"/>
    <property type="match status" value="1"/>
</dbReference>
<keyword evidence="13" id="KW-0946">Virion</keyword>
<dbReference type="Proteomes" id="UP000321922">
    <property type="component" value="Unassembled WGS sequence"/>
</dbReference>
<feature type="compositionally biased region" description="Polar residues" evidence="10">
    <location>
        <begin position="120"/>
        <end position="139"/>
    </location>
</feature>
<comment type="caution">
    <text evidence="13">The sequence shown here is derived from an EMBL/GenBank/DDBJ whole genome shotgun (WGS) entry which is preliminary data.</text>
</comment>
<evidence type="ECO:0000256" key="9">
    <source>
        <dbReference type="ARBA" id="ARBA00023136"/>
    </source>
</evidence>
<reference evidence="13 14" key="1">
    <citation type="submission" date="2019-07" db="EMBL/GenBank/DDBJ databases">
        <title>Whole genome shotgun sequence of Vibrio sagamiensis NBRC 104589.</title>
        <authorList>
            <person name="Hosoyama A."/>
            <person name="Uohara A."/>
            <person name="Ohji S."/>
            <person name="Ichikawa N."/>
        </authorList>
    </citation>
    <scope>NUCLEOTIDE SEQUENCE [LARGE SCALE GENOMIC DNA]</scope>
    <source>
        <strain evidence="13 14">NBRC 104589</strain>
    </source>
</reference>
<dbReference type="NCBIfam" id="TIGR01352">
    <property type="entry name" value="tonB_Cterm"/>
    <property type="match status" value="1"/>
</dbReference>
<dbReference type="InterPro" id="IPR037682">
    <property type="entry name" value="TonB_C"/>
</dbReference>
<gene>
    <name evidence="13" type="ORF">VSA01S_19080</name>
</gene>
<evidence type="ECO:0000313" key="14">
    <source>
        <dbReference type="Proteomes" id="UP000321922"/>
    </source>
</evidence>
<comment type="similarity">
    <text evidence="2">Belongs to the TonB family.</text>
</comment>
<feature type="domain" description="TonB C-terminal" evidence="12">
    <location>
        <begin position="178"/>
        <end position="269"/>
    </location>
</feature>
<keyword evidence="9" id="KW-0472">Membrane</keyword>
<dbReference type="Gene3D" id="3.30.1150.10">
    <property type="match status" value="1"/>
</dbReference>
<dbReference type="InterPro" id="IPR006260">
    <property type="entry name" value="TonB/TolA_C"/>
</dbReference>
<evidence type="ECO:0000256" key="8">
    <source>
        <dbReference type="ARBA" id="ARBA00022989"/>
    </source>
</evidence>
<dbReference type="GO" id="GO:0031992">
    <property type="term" value="F:energy transducer activity"/>
    <property type="evidence" value="ECO:0007669"/>
    <property type="project" value="TreeGrafter"/>
</dbReference>
<dbReference type="OrthoDB" id="9816142at2"/>
<dbReference type="GO" id="GO:0055085">
    <property type="term" value="P:transmembrane transport"/>
    <property type="evidence" value="ECO:0007669"/>
    <property type="project" value="InterPro"/>
</dbReference>
<sequence>MNVRRYILAGSASILLHSLLLSASESTQEFAIPLEVSNPSVTLNLTAMLPPNDSKLEQKTLEPKVTTSKETVQREQSSEVTPMTADAIKASSAPSMIKKKKKSTHEEKEPHAKQEKHIKQNQNSPTKENIARTNTLQKKSYQDRKKNTQEASQVDNKSQVDQPKATAQSSEPPSQPILIKKTNFITKPVQPRYPRSARKRGIEGVALYEIWLDKNGKQVKQILIQSSGAKILDSSALKAIKQWQFSPYISDGQSIAHRIQIPVRFRLDG</sequence>
<dbReference type="AlphaFoldDB" id="A0A511QF54"/>
<evidence type="ECO:0000256" key="3">
    <source>
        <dbReference type="ARBA" id="ARBA00022448"/>
    </source>
</evidence>
<evidence type="ECO:0000256" key="2">
    <source>
        <dbReference type="ARBA" id="ARBA00006555"/>
    </source>
</evidence>
<evidence type="ECO:0000313" key="13">
    <source>
        <dbReference type="EMBL" id="GEM75796.1"/>
    </source>
</evidence>
<evidence type="ECO:0000256" key="5">
    <source>
        <dbReference type="ARBA" id="ARBA00022519"/>
    </source>
</evidence>
<organism evidence="13 14">
    <name type="scientific">Vibrio sagamiensis NBRC 104589</name>
    <dbReference type="NCBI Taxonomy" id="1219064"/>
    <lineage>
        <taxon>Bacteria</taxon>
        <taxon>Pseudomonadati</taxon>
        <taxon>Pseudomonadota</taxon>
        <taxon>Gammaproteobacteria</taxon>
        <taxon>Vibrionales</taxon>
        <taxon>Vibrionaceae</taxon>
        <taxon>Vibrio</taxon>
    </lineage>
</organism>
<evidence type="ECO:0000256" key="10">
    <source>
        <dbReference type="SAM" id="MobiDB-lite"/>
    </source>
</evidence>
<feature type="signal peptide" evidence="11">
    <location>
        <begin position="1"/>
        <end position="23"/>
    </location>
</feature>
<dbReference type="EMBL" id="BJXJ01000016">
    <property type="protein sequence ID" value="GEM75796.1"/>
    <property type="molecule type" value="Genomic_DNA"/>
</dbReference>
<dbReference type="RefSeq" id="WP_039983013.1">
    <property type="nucleotide sequence ID" value="NZ_BAOJ01000155.1"/>
</dbReference>